<dbReference type="AlphaFoldDB" id="A0A0R3CNY4"/>
<dbReference type="Pfam" id="PF01547">
    <property type="entry name" value="SBP_bac_1"/>
    <property type="match status" value="1"/>
</dbReference>
<dbReference type="Gene3D" id="3.40.190.10">
    <property type="entry name" value="Periplasmic binding protein-like II"/>
    <property type="match status" value="2"/>
</dbReference>
<organism evidence="5 6">
    <name type="scientific">Bradyrhizobium yuanmingense</name>
    <dbReference type="NCBI Taxonomy" id="108015"/>
    <lineage>
        <taxon>Bacteria</taxon>
        <taxon>Pseudomonadati</taxon>
        <taxon>Pseudomonadota</taxon>
        <taxon>Alphaproteobacteria</taxon>
        <taxon>Hyphomicrobiales</taxon>
        <taxon>Nitrobacteraceae</taxon>
        <taxon>Bradyrhizobium</taxon>
    </lineage>
</organism>
<dbReference type="SUPFAM" id="SSF53850">
    <property type="entry name" value="Periplasmic binding protein-like II"/>
    <property type="match status" value="1"/>
</dbReference>
<dbReference type="RefSeq" id="WP_057026840.1">
    <property type="nucleotide sequence ID" value="NZ_LJYF01000012.1"/>
</dbReference>
<evidence type="ECO:0000256" key="2">
    <source>
        <dbReference type="ARBA" id="ARBA00008520"/>
    </source>
</evidence>
<comment type="caution">
    <text evidence="5">The sequence shown here is derived from an EMBL/GenBank/DDBJ whole genome shotgun (WGS) entry which is preliminary data.</text>
</comment>
<evidence type="ECO:0000313" key="5">
    <source>
        <dbReference type="EMBL" id="KRP99456.1"/>
    </source>
</evidence>
<protein>
    <submittedName>
        <fullName evidence="5">ABC transporter substrate-binding protein</fullName>
    </submittedName>
</protein>
<comment type="similarity">
    <text evidence="2">Belongs to the bacterial solute-binding protein 1 family.</text>
</comment>
<dbReference type="InterPro" id="IPR050490">
    <property type="entry name" value="Bact_solute-bd_prot1"/>
</dbReference>
<dbReference type="Proteomes" id="UP000051380">
    <property type="component" value="Unassembled WGS sequence"/>
</dbReference>
<dbReference type="InterPro" id="IPR006059">
    <property type="entry name" value="SBP"/>
</dbReference>
<evidence type="ECO:0000256" key="3">
    <source>
        <dbReference type="ARBA" id="ARBA00022764"/>
    </source>
</evidence>
<sequence>MRLLGKLGLAAAACLLWASSASADTTVKWLHIEVNPAQVKIWEEVARSYEASHPGVKVEMQFLENEAYKAKLPTILQSKDRPHIIYSWAGGVLKTQIEAGVLADITDSVKSGGYSDTIAPAALAAFTSNGKVYGLPTALSQVGFLYNKDLMAKGNVDASKIKTWDDLLGAVKTLRAAGVTPIVVGGADKWPLHFYWTHLAVRIGGKPAFDAALKGENGGFAGETFQKSGELFKQLVDLQPFQNGFLGFKNPQAVGYFGDGKAAMILAISSFYHTQRALAADKVGLGDDKLGWFDFPVVPGGKGEPSDTLGGITGWLITKGAPKEATDFLKFFISKDVQARLAAGNFIVPVVKGGEAGLNSAFMKQIAANLAKSNYHQNFYDQSLGPSVGRVVNDVTAEIAGGSMSPQNAAKAIEAAYKQGN</sequence>
<dbReference type="OrthoDB" id="9798191at2"/>
<name>A0A0R3CNY4_9BRAD</name>
<dbReference type="PANTHER" id="PTHR43649">
    <property type="entry name" value="ARABINOSE-BINDING PROTEIN-RELATED"/>
    <property type="match status" value="1"/>
</dbReference>
<keyword evidence="3" id="KW-0574">Periplasm</keyword>
<keyword evidence="4" id="KW-0732">Signal</keyword>
<reference evidence="5 6" key="1">
    <citation type="submission" date="2015-09" db="EMBL/GenBank/DDBJ databases">
        <title>Draft Genome Sequence of the Strain BR 3267 (Bradyrhizobium yuanmingense) recommended as inoculant for cowpea in Brazil.</title>
        <authorList>
            <person name="Simoes-Araujo J.L."/>
            <person name="Zilli J.E."/>
        </authorList>
    </citation>
    <scope>NUCLEOTIDE SEQUENCE [LARGE SCALE GENOMIC DNA]</scope>
    <source>
        <strain evidence="5 6">BR3267</strain>
    </source>
</reference>
<dbReference type="GO" id="GO:0042597">
    <property type="term" value="C:periplasmic space"/>
    <property type="evidence" value="ECO:0007669"/>
    <property type="project" value="UniProtKB-SubCell"/>
</dbReference>
<evidence type="ECO:0000313" key="6">
    <source>
        <dbReference type="Proteomes" id="UP000051380"/>
    </source>
</evidence>
<dbReference type="EMBL" id="LJYF01000012">
    <property type="protein sequence ID" value="KRP99456.1"/>
    <property type="molecule type" value="Genomic_DNA"/>
</dbReference>
<proteinExistence type="inferred from homology"/>
<feature type="chain" id="PRO_5006434547" evidence="4">
    <location>
        <begin position="24"/>
        <end position="421"/>
    </location>
</feature>
<comment type="subcellular location">
    <subcellularLocation>
        <location evidence="1">Periplasm</location>
    </subcellularLocation>
</comment>
<accession>A0A0R3CNY4</accession>
<feature type="signal peptide" evidence="4">
    <location>
        <begin position="1"/>
        <end position="23"/>
    </location>
</feature>
<evidence type="ECO:0000256" key="4">
    <source>
        <dbReference type="SAM" id="SignalP"/>
    </source>
</evidence>
<evidence type="ECO:0000256" key="1">
    <source>
        <dbReference type="ARBA" id="ARBA00004418"/>
    </source>
</evidence>
<dbReference type="PANTHER" id="PTHR43649:SF14">
    <property type="entry name" value="BLR3389 PROTEIN"/>
    <property type="match status" value="1"/>
</dbReference>
<dbReference type="STRING" id="108015.GA0061099_1001534"/>
<gene>
    <name evidence="5" type="ORF">AOQ72_13125</name>
</gene>